<keyword evidence="2" id="KW-1133">Transmembrane helix</keyword>
<sequence length="602" mass="62976">MIALRYDQYRPDPFPWHAVVIAGVLAVVFLALGIYLLVIYRRRRQRAQRQAAEWEHEQMQWAMTQASPQPIVTLTAPTPSTEAVTLPPTALSHPRSTSDAQRDLAEVLRSAPPQPQWIVVAVRRNEQMRIHAARGVFDDLDLPEAATGSLAADPDAPIVAFPTPTSAISCQPLDVVWFHSGIFPPNAACDIGITNVGVPQVPWDPPAASTSSSGSATSSKATPTASAPRVGSAPRRRRRVLRRADAATTAPPPVASPSPLTITLVHAQPVLSANHSAWLSQLRVPTGYYWITGQSVDPASKAAYFHSAQFFVAAGTDTSCLQSLPAVPSTSSSISSTSSLTLLPSPSSPTSLPDNSDQGNSRGSVIAGAVGGGLAVAVLLGTFLLVRYFRSRQQRARPYSNVDAAGPNAGWRTSQAVSHVASPTATVPMSAPVPVSAGLSVPTTASATAAASPDPANEPLPHAHAGADMLAPGAIATAERKLSSTPSTWTAGTDDSSFADERTQLEQAFVVPVTPNVIADGVMSERSSIGSGVGPMVISPPAHAADAQFVTIPPPPHDLPTPTPPFAAEQRRSRMSTSTARSSSKSNALTAAQVLQMSSRGS</sequence>
<name>A0A165FFS2_EXIGL</name>
<feature type="compositionally biased region" description="Low complexity" evidence="1">
    <location>
        <begin position="330"/>
        <end position="353"/>
    </location>
</feature>
<evidence type="ECO:0000256" key="1">
    <source>
        <dbReference type="SAM" id="MobiDB-lite"/>
    </source>
</evidence>
<organism evidence="3 4">
    <name type="scientific">Exidia glandulosa HHB12029</name>
    <dbReference type="NCBI Taxonomy" id="1314781"/>
    <lineage>
        <taxon>Eukaryota</taxon>
        <taxon>Fungi</taxon>
        <taxon>Dikarya</taxon>
        <taxon>Basidiomycota</taxon>
        <taxon>Agaricomycotina</taxon>
        <taxon>Agaricomycetes</taxon>
        <taxon>Auriculariales</taxon>
        <taxon>Exidiaceae</taxon>
        <taxon>Exidia</taxon>
    </lineage>
</organism>
<accession>A0A165FFS2</accession>
<reference evidence="3 4" key="1">
    <citation type="journal article" date="2016" name="Mol. Biol. Evol.">
        <title>Comparative Genomics of Early-Diverging Mushroom-Forming Fungi Provides Insights into the Origins of Lignocellulose Decay Capabilities.</title>
        <authorList>
            <person name="Nagy L.G."/>
            <person name="Riley R."/>
            <person name="Tritt A."/>
            <person name="Adam C."/>
            <person name="Daum C."/>
            <person name="Floudas D."/>
            <person name="Sun H."/>
            <person name="Yadav J.S."/>
            <person name="Pangilinan J."/>
            <person name="Larsson K.H."/>
            <person name="Matsuura K."/>
            <person name="Barry K."/>
            <person name="Labutti K."/>
            <person name="Kuo R."/>
            <person name="Ohm R.A."/>
            <person name="Bhattacharya S.S."/>
            <person name="Shirouzu T."/>
            <person name="Yoshinaga Y."/>
            <person name="Martin F.M."/>
            <person name="Grigoriev I.V."/>
            <person name="Hibbett D.S."/>
        </authorList>
    </citation>
    <scope>NUCLEOTIDE SEQUENCE [LARGE SCALE GENOMIC DNA]</scope>
    <source>
        <strain evidence="3 4">HHB12029</strain>
    </source>
</reference>
<feature type="region of interest" description="Disordered" evidence="1">
    <location>
        <begin position="204"/>
        <end position="238"/>
    </location>
</feature>
<evidence type="ECO:0000256" key="2">
    <source>
        <dbReference type="SAM" id="Phobius"/>
    </source>
</evidence>
<keyword evidence="2" id="KW-0472">Membrane</keyword>
<feature type="compositionally biased region" description="Low complexity" evidence="1">
    <location>
        <begin position="206"/>
        <end position="233"/>
    </location>
</feature>
<feature type="region of interest" description="Disordered" evidence="1">
    <location>
        <begin position="446"/>
        <end position="465"/>
    </location>
</feature>
<feature type="compositionally biased region" description="Low complexity" evidence="1">
    <location>
        <begin position="446"/>
        <end position="455"/>
    </location>
</feature>
<feature type="compositionally biased region" description="Polar residues" evidence="1">
    <location>
        <begin position="587"/>
        <end position="602"/>
    </location>
</feature>
<dbReference type="Proteomes" id="UP000077266">
    <property type="component" value="Unassembled WGS sequence"/>
</dbReference>
<dbReference type="CDD" id="cd12087">
    <property type="entry name" value="TM_EGFR-like"/>
    <property type="match status" value="1"/>
</dbReference>
<feature type="region of interest" description="Disordered" evidence="1">
    <location>
        <begin position="330"/>
        <end position="360"/>
    </location>
</feature>
<evidence type="ECO:0000313" key="3">
    <source>
        <dbReference type="EMBL" id="KZV88918.1"/>
    </source>
</evidence>
<feature type="transmembrane region" description="Helical" evidence="2">
    <location>
        <begin position="365"/>
        <end position="389"/>
    </location>
</feature>
<dbReference type="InParanoid" id="A0A165FFS2"/>
<gene>
    <name evidence="3" type="ORF">EXIGLDRAFT_838845</name>
</gene>
<protein>
    <recommendedName>
        <fullName evidence="5">Transmembrane protein</fullName>
    </recommendedName>
</protein>
<dbReference type="EMBL" id="KV426086">
    <property type="protein sequence ID" value="KZV88918.1"/>
    <property type="molecule type" value="Genomic_DNA"/>
</dbReference>
<feature type="transmembrane region" description="Helical" evidence="2">
    <location>
        <begin position="14"/>
        <end position="40"/>
    </location>
</feature>
<evidence type="ECO:0008006" key="5">
    <source>
        <dbReference type="Google" id="ProtNLM"/>
    </source>
</evidence>
<keyword evidence="2" id="KW-0812">Transmembrane</keyword>
<evidence type="ECO:0000313" key="4">
    <source>
        <dbReference type="Proteomes" id="UP000077266"/>
    </source>
</evidence>
<keyword evidence="4" id="KW-1185">Reference proteome</keyword>
<dbReference type="OrthoDB" id="3269850at2759"/>
<feature type="compositionally biased region" description="Pro residues" evidence="1">
    <location>
        <begin position="553"/>
        <end position="565"/>
    </location>
</feature>
<feature type="compositionally biased region" description="Low complexity" evidence="1">
    <location>
        <begin position="575"/>
        <end position="586"/>
    </location>
</feature>
<dbReference type="AlphaFoldDB" id="A0A165FFS2"/>
<feature type="region of interest" description="Disordered" evidence="1">
    <location>
        <begin position="553"/>
        <end position="602"/>
    </location>
</feature>
<proteinExistence type="predicted"/>